<name>A0ABT7M3C5_9PSEU</name>
<reference evidence="10 11" key="1">
    <citation type="submission" date="2023-06" db="EMBL/GenBank/DDBJ databases">
        <title>Actinomycetospora Odt1-22.</title>
        <authorList>
            <person name="Supong K."/>
        </authorList>
    </citation>
    <scope>NUCLEOTIDE SEQUENCE [LARGE SCALE GENOMIC DNA]</scope>
    <source>
        <strain evidence="10 11">Odt1-22</strain>
    </source>
</reference>
<dbReference type="Proteomes" id="UP001231924">
    <property type="component" value="Unassembled WGS sequence"/>
</dbReference>
<evidence type="ECO:0000259" key="7">
    <source>
        <dbReference type="Pfam" id="PF01179"/>
    </source>
</evidence>
<dbReference type="EMBL" id="JASVWF010000001">
    <property type="protein sequence ID" value="MDL5155149.1"/>
    <property type="molecule type" value="Genomic_DNA"/>
</dbReference>
<dbReference type="Pfam" id="PF01179">
    <property type="entry name" value="Cu_amine_oxid"/>
    <property type="match status" value="1"/>
</dbReference>
<comment type="cofactor">
    <cofactor evidence="6">
        <name>Cu cation</name>
        <dbReference type="ChEBI" id="CHEBI:23378"/>
    </cofactor>
    <text evidence="6">Contains 1 topaquinone per subunit.</text>
</comment>
<evidence type="ECO:0000313" key="11">
    <source>
        <dbReference type="Proteomes" id="UP001231924"/>
    </source>
</evidence>
<keyword evidence="11" id="KW-1185">Reference proteome</keyword>
<evidence type="ECO:0000256" key="5">
    <source>
        <dbReference type="ARBA" id="ARBA00023008"/>
    </source>
</evidence>
<dbReference type="InterPro" id="IPR015802">
    <property type="entry name" value="Cu_amine_oxidase_N3"/>
</dbReference>
<evidence type="ECO:0000256" key="2">
    <source>
        <dbReference type="ARBA" id="ARBA00022723"/>
    </source>
</evidence>
<feature type="domain" description="AGAO-like N2" evidence="9">
    <location>
        <begin position="19"/>
        <end position="101"/>
    </location>
</feature>
<protein>
    <recommendedName>
        <fullName evidence="6">Amine oxidase</fullName>
        <ecNumber evidence="6">1.4.3.-</ecNumber>
    </recommendedName>
</protein>
<gene>
    <name evidence="10" type="ORF">QRT03_04210</name>
</gene>
<evidence type="ECO:0000313" key="10">
    <source>
        <dbReference type="EMBL" id="MDL5155149.1"/>
    </source>
</evidence>
<accession>A0ABT7M3C5</accession>
<feature type="domain" description="Copper amine oxidase catalytic" evidence="7">
    <location>
        <begin position="244"/>
        <end position="647"/>
    </location>
</feature>
<proteinExistence type="inferred from homology"/>
<evidence type="ECO:0000256" key="3">
    <source>
        <dbReference type="ARBA" id="ARBA00022772"/>
    </source>
</evidence>
<dbReference type="Gene3D" id="2.70.98.20">
    <property type="entry name" value="Copper amine oxidase, catalytic domain"/>
    <property type="match status" value="1"/>
</dbReference>
<dbReference type="SUPFAM" id="SSF54416">
    <property type="entry name" value="Amine oxidase N-terminal region"/>
    <property type="match status" value="2"/>
</dbReference>
<dbReference type="Pfam" id="PF02728">
    <property type="entry name" value="Cu_amine_oxidN3"/>
    <property type="match status" value="1"/>
</dbReference>
<dbReference type="PROSITE" id="PS01164">
    <property type="entry name" value="COPPER_AMINE_OXID_1"/>
    <property type="match status" value="1"/>
</dbReference>
<dbReference type="InterPro" id="IPR049948">
    <property type="entry name" value="Cu_Am_ox_TPQ-bd"/>
</dbReference>
<dbReference type="PROSITE" id="PS01165">
    <property type="entry name" value="COPPER_AMINE_OXID_2"/>
    <property type="match status" value="1"/>
</dbReference>
<dbReference type="EC" id="1.4.3.-" evidence="6"/>
<dbReference type="InterPro" id="IPR015798">
    <property type="entry name" value="Cu_amine_oxidase_C"/>
</dbReference>
<dbReference type="Gene3D" id="3.10.450.40">
    <property type="match status" value="2"/>
</dbReference>
<evidence type="ECO:0000259" key="9">
    <source>
        <dbReference type="Pfam" id="PF21994"/>
    </source>
</evidence>
<dbReference type="PANTHER" id="PTHR10638:SF41">
    <property type="entry name" value="AMINE OXIDASE"/>
    <property type="match status" value="1"/>
</dbReference>
<dbReference type="PANTHER" id="PTHR10638">
    <property type="entry name" value="COPPER AMINE OXIDASE"/>
    <property type="match status" value="1"/>
</dbReference>
<comment type="similarity">
    <text evidence="1 6">Belongs to the copper/topaquinone oxidase family.</text>
</comment>
<dbReference type="InterPro" id="IPR049947">
    <property type="entry name" value="Cu_Am_Ox_Cu-bd"/>
</dbReference>
<comment type="caution">
    <text evidence="10">The sequence shown here is derived from an EMBL/GenBank/DDBJ whole genome shotgun (WGS) entry which is preliminary data.</text>
</comment>
<evidence type="ECO:0000256" key="6">
    <source>
        <dbReference type="RuleBase" id="RU000672"/>
    </source>
</evidence>
<evidence type="ECO:0000256" key="4">
    <source>
        <dbReference type="ARBA" id="ARBA00023002"/>
    </source>
</evidence>
<sequence length="658" mass="72556">MTALEEPQVVVGHPLEPLTAEEVTAASTILKDARGLGPSARFVFIHLHEPSKADLASWETQRSGARPGGAWELPREAELVLYERAEKTLYEAVVSLTEGTVLAWTPRPGVQAPVMAEEFFATEDIVRADPRWQEAMRRRGITDFDLAMIDPWASSWTGPEDDPSARRIVRPLTWMRSAPGEHGYARPVDGLIVTVDLDLREVVEVEDLGIVDLPPQPANYEQPWIHDPANVPRVETIRDDVKPIEITQPEGPSFTVDGHAVSWQKWHLRLGFTPREGLVLHDVSYDDRGTRRPVLHRASLAEMYVPYGDPAPTHRFKNVFDQGEYGVGWLANPLTLGCDCVGHIRYFDGIVNDQDGGAVVIPNAICMHEEDTGIAWKHTDFRTEKVEVRRRRRLVISSIVTVGNYEYGYFWYLYNDGMIEYEVKLSGVISTGAVPVGTVPEHGTLVAPGLYGPNHQHFFCVRLDMTVDGPANTVTEIDSVPSPPGPANPHGNAWVTTRTPITSEAVGARDTAPSKARFWKIESATETGPTGAPTAYALMPGSTVPPMYSPDAVFAPRSGFTEHTVWVTAHDPAQRFAAGDYPLQAPVGSGLPHYLDGDRALEGTDVVVWYTFGAHHVVRPEDWPVMPVSTIGFMLRPTGFFDGNPALDLPATEPTACH</sequence>
<dbReference type="InterPro" id="IPR000269">
    <property type="entry name" value="Cu_amine_oxidase"/>
</dbReference>
<dbReference type="RefSeq" id="WP_286051254.1">
    <property type="nucleotide sequence ID" value="NZ_JASVWF010000001.1"/>
</dbReference>
<keyword evidence="3 6" id="KW-0801">TPQ</keyword>
<dbReference type="SUPFAM" id="SSF49998">
    <property type="entry name" value="Amine oxidase catalytic domain"/>
    <property type="match status" value="1"/>
</dbReference>
<dbReference type="InterPro" id="IPR054157">
    <property type="entry name" value="AGAO-like_N2"/>
</dbReference>
<organism evidence="10 11">
    <name type="scientific">Actinomycetospora termitidis</name>
    <dbReference type="NCBI Taxonomy" id="3053470"/>
    <lineage>
        <taxon>Bacteria</taxon>
        <taxon>Bacillati</taxon>
        <taxon>Actinomycetota</taxon>
        <taxon>Actinomycetes</taxon>
        <taxon>Pseudonocardiales</taxon>
        <taxon>Pseudonocardiaceae</taxon>
        <taxon>Actinomycetospora</taxon>
    </lineage>
</organism>
<dbReference type="Pfam" id="PF21994">
    <property type="entry name" value="AGAO-like_N2"/>
    <property type="match status" value="1"/>
</dbReference>
<evidence type="ECO:0000259" key="8">
    <source>
        <dbReference type="Pfam" id="PF02728"/>
    </source>
</evidence>
<dbReference type="InterPro" id="IPR016182">
    <property type="entry name" value="Cu_amine_oxidase_N-reg"/>
</dbReference>
<evidence type="ECO:0000256" key="1">
    <source>
        <dbReference type="ARBA" id="ARBA00007983"/>
    </source>
</evidence>
<keyword evidence="2 6" id="KW-0479">Metal-binding</keyword>
<dbReference type="InterPro" id="IPR036460">
    <property type="entry name" value="Cu_amine_oxidase_C_sf"/>
</dbReference>
<comment type="PTM">
    <text evidence="6">Topaquinone (TPQ) is generated by copper-dependent autoxidation of a specific tyrosyl residue.</text>
</comment>
<feature type="domain" description="Copper amine oxidase N3-terminal" evidence="8">
    <location>
        <begin position="113"/>
        <end position="207"/>
    </location>
</feature>
<keyword evidence="5 6" id="KW-0186">Copper</keyword>
<dbReference type="NCBIfam" id="NF008559">
    <property type="entry name" value="PRK11504.1"/>
    <property type="match status" value="1"/>
</dbReference>
<keyword evidence="4 6" id="KW-0560">Oxidoreductase</keyword>